<dbReference type="Pfam" id="PF03975">
    <property type="entry name" value="CheD"/>
    <property type="match status" value="1"/>
</dbReference>
<dbReference type="KEGG" id="daf:Desaf_0575"/>
<dbReference type="AlphaFoldDB" id="F3YVX0"/>
<reference evidence="4 5" key="1">
    <citation type="journal article" date="2011" name="J. Bacteriol.">
        <title>Genome sequence of the mercury-methylating and pleomorphic Desulfovibrio africanus Strain Walvis Bay.</title>
        <authorList>
            <person name="Brown S.D."/>
            <person name="Wall J.D."/>
            <person name="Kucken A.M."/>
            <person name="Gilmour C.C."/>
            <person name="Podar M."/>
            <person name="Brandt C.C."/>
            <person name="Teshima H."/>
            <person name="Detter J.C."/>
            <person name="Han C.S."/>
            <person name="Land M.L."/>
            <person name="Lucas S."/>
            <person name="Han J."/>
            <person name="Pennacchio L."/>
            <person name="Nolan M."/>
            <person name="Pitluck S."/>
            <person name="Woyke T."/>
            <person name="Goodwin L."/>
            <person name="Palumbo A.V."/>
            <person name="Elias D.A."/>
        </authorList>
    </citation>
    <scope>NUCLEOTIDE SEQUENCE [LARGE SCALE GENOMIC DNA]</scope>
    <source>
        <strain evidence="4 5">Walvis Bay</strain>
    </source>
</reference>
<dbReference type="GO" id="GO:0050568">
    <property type="term" value="F:protein-glutamine glutaminase activity"/>
    <property type="evidence" value="ECO:0007669"/>
    <property type="project" value="UniProtKB-UniRule"/>
</dbReference>
<dbReference type="InterPro" id="IPR011324">
    <property type="entry name" value="Cytotoxic_necrot_fac-like_cat"/>
</dbReference>
<dbReference type="eggNOG" id="COG1871">
    <property type="taxonomic scope" value="Bacteria"/>
</dbReference>
<dbReference type="HAMAP" id="MF_01440">
    <property type="entry name" value="CheD"/>
    <property type="match status" value="1"/>
</dbReference>
<evidence type="ECO:0000256" key="3">
    <source>
        <dbReference type="HAMAP-Rule" id="MF_01440"/>
    </source>
</evidence>
<dbReference type="InterPro" id="IPR038592">
    <property type="entry name" value="CheD-like_sf"/>
</dbReference>
<sequence length="174" mass="18875">MRQMPVETPEMNLVYLMIAAGGVFLEPTTVQTVLGSCVSVTFHCPVRRIGGIFHALLPRAADYPRDNPASTPYKYVDTAILTVLDGLEKQGVRRQGLEAKVFGGSCGNQDQSSGVGLRNVEAAFETLEHCRVRVKAADVGGRRGRKLLFLTHAGDVYVKRLGAEIEGGDESCRP</sequence>
<proteinExistence type="inferred from homology"/>
<evidence type="ECO:0000256" key="2">
    <source>
        <dbReference type="ARBA" id="ARBA00022801"/>
    </source>
</evidence>
<keyword evidence="5" id="KW-1185">Reference proteome</keyword>
<comment type="function">
    <text evidence="3">Probably deamidates glutamine residues to glutamate on methyl-accepting chemotaxis receptors (MCPs), playing an important role in chemotaxis.</text>
</comment>
<accession>F3YVX0</accession>
<keyword evidence="1 3" id="KW-0145">Chemotaxis</keyword>
<gene>
    <name evidence="3" type="primary">cheD</name>
    <name evidence="4" type="ORF">Desaf_0575</name>
</gene>
<dbReference type="RefSeq" id="WP_014258768.1">
    <property type="nucleotide sequence ID" value="NC_016629.1"/>
</dbReference>
<dbReference type="GO" id="GO:0006935">
    <property type="term" value="P:chemotaxis"/>
    <property type="evidence" value="ECO:0007669"/>
    <property type="project" value="UniProtKB-UniRule"/>
</dbReference>
<dbReference type="SUPFAM" id="SSF64438">
    <property type="entry name" value="CNF1/YfiH-like putative cysteine hydrolases"/>
    <property type="match status" value="1"/>
</dbReference>
<protein>
    <recommendedName>
        <fullName evidence="3">Probable chemoreceptor glutamine deamidase CheD</fullName>
        <ecNumber evidence="3">3.5.1.44</ecNumber>
    </recommendedName>
</protein>
<dbReference type="HOGENOM" id="CLU_087854_1_0_7"/>
<dbReference type="STRING" id="690850.Desaf_0575"/>
<dbReference type="PANTHER" id="PTHR35147:SF1">
    <property type="entry name" value="CHEMORECEPTOR GLUTAMINE DEAMIDASE CHED-RELATED"/>
    <property type="match status" value="1"/>
</dbReference>
<evidence type="ECO:0000313" key="5">
    <source>
        <dbReference type="Proteomes" id="UP000007844"/>
    </source>
</evidence>
<dbReference type="Gene3D" id="3.30.1330.200">
    <property type="match status" value="1"/>
</dbReference>
<dbReference type="CDD" id="cd16352">
    <property type="entry name" value="CheD"/>
    <property type="match status" value="1"/>
</dbReference>
<dbReference type="EC" id="3.5.1.44" evidence="3"/>
<dbReference type="PANTHER" id="PTHR35147">
    <property type="entry name" value="CHEMORECEPTOR GLUTAMINE DEAMIDASE CHED-RELATED"/>
    <property type="match status" value="1"/>
</dbReference>
<dbReference type="EMBL" id="CP003221">
    <property type="protein sequence ID" value="EGJ48928.1"/>
    <property type="molecule type" value="Genomic_DNA"/>
</dbReference>
<keyword evidence="2 3" id="KW-0378">Hydrolase</keyword>
<evidence type="ECO:0000256" key="1">
    <source>
        <dbReference type="ARBA" id="ARBA00022500"/>
    </source>
</evidence>
<name>F3YVX0_DESAF</name>
<evidence type="ECO:0000313" key="4">
    <source>
        <dbReference type="EMBL" id="EGJ48928.1"/>
    </source>
</evidence>
<comment type="catalytic activity">
    <reaction evidence="3">
        <text>L-glutaminyl-[protein] + H2O = L-glutamyl-[protein] + NH4(+)</text>
        <dbReference type="Rhea" id="RHEA:16441"/>
        <dbReference type="Rhea" id="RHEA-COMP:10207"/>
        <dbReference type="Rhea" id="RHEA-COMP:10208"/>
        <dbReference type="ChEBI" id="CHEBI:15377"/>
        <dbReference type="ChEBI" id="CHEBI:28938"/>
        <dbReference type="ChEBI" id="CHEBI:29973"/>
        <dbReference type="ChEBI" id="CHEBI:30011"/>
        <dbReference type="EC" id="3.5.1.44"/>
    </reaction>
</comment>
<dbReference type="Proteomes" id="UP000007844">
    <property type="component" value="Chromosome"/>
</dbReference>
<organism evidence="4 5">
    <name type="scientific">Desulfocurvibacter africanus subsp. africanus str. Walvis Bay</name>
    <dbReference type="NCBI Taxonomy" id="690850"/>
    <lineage>
        <taxon>Bacteria</taxon>
        <taxon>Pseudomonadati</taxon>
        <taxon>Thermodesulfobacteriota</taxon>
        <taxon>Desulfovibrionia</taxon>
        <taxon>Desulfovibrionales</taxon>
        <taxon>Desulfovibrionaceae</taxon>
        <taxon>Desulfocurvibacter</taxon>
    </lineage>
</organism>
<comment type="similarity">
    <text evidence="3">Belongs to the CheD family.</text>
</comment>
<dbReference type="InterPro" id="IPR005659">
    <property type="entry name" value="Chemorcpt_Glu_NH3ase_CheD"/>
</dbReference>